<dbReference type="RefSeq" id="WP_311601759.1">
    <property type="nucleotide sequence ID" value="NZ_JAVREM010000042.1"/>
</dbReference>
<dbReference type="EMBL" id="JAVREM010000042">
    <property type="protein sequence ID" value="MDT0321535.1"/>
    <property type="molecule type" value="Genomic_DNA"/>
</dbReference>
<comment type="caution">
    <text evidence="1">The sequence shown here is derived from an EMBL/GenBank/DDBJ whole genome shotgun (WGS) entry which is preliminary data.</text>
</comment>
<proteinExistence type="predicted"/>
<keyword evidence="2" id="KW-1185">Reference proteome</keyword>
<accession>A0ABU2LVB5</accession>
<protein>
    <submittedName>
        <fullName evidence="1">Uncharacterized protein</fullName>
    </submittedName>
</protein>
<sequence>MSARVDRSGMEIRLRWWALVLPAAAFGALLLLLVAGPQADAAEQPMPVTQLIDHVQAWLP</sequence>
<organism evidence="1 2">
    <name type="scientific">Streptomyces millisiae</name>
    <dbReference type="NCBI Taxonomy" id="3075542"/>
    <lineage>
        <taxon>Bacteria</taxon>
        <taxon>Bacillati</taxon>
        <taxon>Actinomycetota</taxon>
        <taxon>Actinomycetes</taxon>
        <taxon>Kitasatosporales</taxon>
        <taxon>Streptomycetaceae</taxon>
        <taxon>Streptomyces</taxon>
    </lineage>
</organism>
<evidence type="ECO:0000313" key="1">
    <source>
        <dbReference type="EMBL" id="MDT0321535.1"/>
    </source>
</evidence>
<reference evidence="2" key="1">
    <citation type="submission" date="2023-07" db="EMBL/GenBank/DDBJ databases">
        <title>30 novel species of actinomycetes from the DSMZ collection.</title>
        <authorList>
            <person name="Nouioui I."/>
        </authorList>
    </citation>
    <scope>NUCLEOTIDE SEQUENCE [LARGE SCALE GENOMIC DNA]</scope>
    <source>
        <strain evidence="2">DSM 44918</strain>
    </source>
</reference>
<evidence type="ECO:0000313" key="2">
    <source>
        <dbReference type="Proteomes" id="UP001183420"/>
    </source>
</evidence>
<gene>
    <name evidence="1" type="ORF">RNC47_24705</name>
</gene>
<name>A0ABU2LVB5_9ACTN</name>
<dbReference type="Proteomes" id="UP001183420">
    <property type="component" value="Unassembled WGS sequence"/>
</dbReference>